<evidence type="ECO:0000256" key="1">
    <source>
        <dbReference type="ARBA" id="ARBA00001947"/>
    </source>
</evidence>
<protein>
    <recommendedName>
        <fullName evidence="10">Peptidase M16C associated domain-containing protein</fullName>
    </recommendedName>
</protein>
<keyword evidence="9" id="KW-0496">Mitochondrion</keyword>
<dbReference type="InterPro" id="IPR013578">
    <property type="entry name" value="Peptidase_M16C_assoc"/>
</dbReference>
<dbReference type="Gene3D" id="3.30.830.10">
    <property type="entry name" value="Metalloenzyme, LuxS/M16 peptidase-like"/>
    <property type="match status" value="4"/>
</dbReference>
<keyword evidence="12" id="KW-1185">Reference proteome</keyword>
<dbReference type="EMBL" id="BMAR01000042">
    <property type="protein sequence ID" value="GFR50856.1"/>
    <property type="molecule type" value="Genomic_DNA"/>
</dbReference>
<dbReference type="GO" id="GO:0016485">
    <property type="term" value="P:protein processing"/>
    <property type="evidence" value="ECO:0007669"/>
    <property type="project" value="TreeGrafter"/>
</dbReference>
<keyword evidence="6" id="KW-0378">Hydrolase</keyword>
<evidence type="ECO:0000256" key="5">
    <source>
        <dbReference type="ARBA" id="ARBA00022723"/>
    </source>
</evidence>
<organism evidence="11 12">
    <name type="scientific">Astrephomene gubernaculifera</name>
    <dbReference type="NCBI Taxonomy" id="47775"/>
    <lineage>
        <taxon>Eukaryota</taxon>
        <taxon>Viridiplantae</taxon>
        <taxon>Chlorophyta</taxon>
        <taxon>core chlorophytes</taxon>
        <taxon>Chlorophyceae</taxon>
        <taxon>CS clade</taxon>
        <taxon>Chlamydomonadales</taxon>
        <taxon>Astrephomenaceae</taxon>
        <taxon>Astrephomene</taxon>
    </lineage>
</organism>
<dbReference type="AlphaFoldDB" id="A0AAD3HS31"/>
<evidence type="ECO:0000256" key="7">
    <source>
        <dbReference type="ARBA" id="ARBA00022833"/>
    </source>
</evidence>
<evidence type="ECO:0000259" key="10">
    <source>
        <dbReference type="SMART" id="SM01264"/>
    </source>
</evidence>
<dbReference type="InterPro" id="IPR007863">
    <property type="entry name" value="Peptidase_M16_C"/>
</dbReference>
<evidence type="ECO:0000313" key="12">
    <source>
        <dbReference type="Proteomes" id="UP001054857"/>
    </source>
</evidence>
<evidence type="ECO:0000256" key="2">
    <source>
        <dbReference type="ARBA" id="ARBA00004173"/>
    </source>
</evidence>
<comment type="subcellular location">
    <subcellularLocation>
        <location evidence="2">Mitochondrion</location>
    </subcellularLocation>
</comment>
<gene>
    <name evidence="11" type="ORF">Agub_g13138</name>
</gene>
<keyword evidence="8" id="KW-0482">Metalloprotease</keyword>
<accession>A0AAD3HS31</accession>
<evidence type="ECO:0000256" key="9">
    <source>
        <dbReference type="ARBA" id="ARBA00023128"/>
    </source>
</evidence>
<comment type="similarity">
    <text evidence="3">Belongs to the peptidase M16 family. PreP subfamily.</text>
</comment>
<dbReference type="SUPFAM" id="SSF63411">
    <property type="entry name" value="LuxS/MPP-like metallohydrolase"/>
    <property type="match status" value="4"/>
</dbReference>
<dbReference type="PANTHER" id="PTHR43016">
    <property type="entry name" value="PRESEQUENCE PROTEASE"/>
    <property type="match status" value="1"/>
</dbReference>
<dbReference type="GO" id="GO:0005739">
    <property type="term" value="C:mitochondrion"/>
    <property type="evidence" value="ECO:0007669"/>
    <property type="project" value="UniProtKB-SubCell"/>
</dbReference>
<name>A0AAD3HS31_9CHLO</name>
<dbReference type="Proteomes" id="UP001054857">
    <property type="component" value="Unassembled WGS sequence"/>
</dbReference>
<dbReference type="InterPro" id="IPR011765">
    <property type="entry name" value="Pept_M16_N"/>
</dbReference>
<dbReference type="Pfam" id="PF05193">
    <property type="entry name" value="Peptidase_M16_C"/>
    <property type="match status" value="1"/>
</dbReference>
<dbReference type="InterPro" id="IPR055130">
    <property type="entry name" value="PreP_C"/>
</dbReference>
<sequence length="1073" mass="116556">MPTMTRGISSAARSLGRVARLPAVPIGVPGSRPMLRIPAASSSFAASPLLAPAIRRLPGSQPLRSLASAAAPASAATATTTAPAPPAGAVERAHGFTLQRQQYVKEYGSHVLLYKHDKTGAELISVLNGDENKTFGVVFRTPVADSTGIPHILEHSVLCGSRKYPIKEPFVELMKSSLNTFLNAFTYPDRTCYPVASTNTQDFYNLVDVYLDAVFHPRCVADRRVFEQEGWHFELDSKEDPLTYKGVVFNEMKGVYSSPDSRFYRTVQRALFPDNTYRHDSGGDPEVIPQLTYQQFQEFHAKYYHPSNARFWFYGDDEPVKRLQLLSSYLDEFEARPVDSGVDTQKLIHTPRKVTEFYAAGDGEEGEQKAYVGISWVLSDTPLDVETELALGFLDFLLLGTPAAPLRKALNDSRLGAAVIGGGVDDDLKQPCFTIGLKGVDPQDAEKVESLIHSKLAELASSGFSASAIEAAVNTIEFSLRENNTGSFPRGLSLMLRAVGAWIYDRDPFTQMQWEDALRSFKSKLSSGADVFGPLIRSFLLDNRHRVTVSLLPDAGLGAAVEEKERAALQAARESMGEEQLSAVLEGTAALKELQETPDPPEALQCIPALQLSDIPSTITKVPTDVTPLSDGATLLTHDLFTNDVLYMEAAFDLRPVPSSLLPLVPLFCRSLTQMGTAGESFVELTERIGRKTGGISVYPFTSAKRGSEQPVAYVMIRGKAMSGTSGDMVGLMRDILLTARLDDRERFTQMVAETKAALESGIISGGHSYAGKRLAAQRGLAGWLAESMGGLSYLDFIRGLGKRVETEEGWQGVRGELEAIRTALLQRNGAIVNLTADSATLAAAEGPLRELLAALPAASPAAPAGPLVSGLLLPAGNEALCVPTQVNYVAKGADLYRDAGYQLSGATYVVEKYLGNTWLWDRVRVVGGAYGGFCSFDSHSGMMTLMSYRDPNLLDTLEAYDGSAEFLRSLELSKDDLTKAIIGTMGDIDAYQLPDAKGYSALVRHLLGVTDEERQTRREQILATSNKDFKIFADAVESVRGPAGRVVAVTSAEKARAVLEERPGFWDVKKVL</sequence>
<keyword evidence="5" id="KW-0479">Metal-binding</keyword>
<evidence type="ECO:0000256" key="6">
    <source>
        <dbReference type="ARBA" id="ARBA00022801"/>
    </source>
</evidence>
<keyword evidence="7" id="KW-0862">Zinc</keyword>
<keyword evidence="4" id="KW-0645">Protease</keyword>
<dbReference type="Pfam" id="PF00675">
    <property type="entry name" value="Peptidase_M16"/>
    <property type="match status" value="1"/>
</dbReference>
<dbReference type="GO" id="GO:0004222">
    <property type="term" value="F:metalloendopeptidase activity"/>
    <property type="evidence" value="ECO:0007669"/>
    <property type="project" value="TreeGrafter"/>
</dbReference>
<evidence type="ECO:0000256" key="3">
    <source>
        <dbReference type="ARBA" id="ARBA00007575"/>
    </source>
</evidence>
<comment type="caution">
    <text evidence="11">The sequence shown here is derived from an EMBL/GenBank/DDBJ whole genome shotgun (WGS) entry which is preliminary data.</text>
</comment>
<reference evidence="11 12" key="1">
    <citation type="journal article" date="2021" name="Sci. Rep.">
        <title>Genome sequencing of the multicellular alga Astrephomene provides insights into convergent evolution of germ-soma differentiation.</title>
        <authorList>
            <person name="Yamashita S."/>
            <person name="Yamamoto K."/>
            <person name="Matsuzaki R."/>
            <person name="Suzuki S."/>
            <person name="Yamaguchi H."/>
            <person name="Hirooka S."/>
            <person name="Minakuchi Y."/>
            <person name="Miyagishima S."/>
            <person name="Kawachi M."/>
            <person name="Toyoda A."/>
            <person name="Nozaki H."/>
        </authorList>
    </citation>
    <scope>NUCLEOTIDE SEQUENCE [LARGE SCALE GENOMIC DNA]</scope>
    <source>
        <strain evidence="11 12">NIES-4017</strain>
    </source>
</reference>
<comment type="cofactor">
    <cofactor evidence="1">
        <name>Zn(2+)</name>
        <dbReference type="ChEBI" id="CHEBI:29105"/>
    </cofactor>
</comment>
<evidence type="ECO:0000313" key="11">
    <source>
        <dbReference type="EMBL" id="GFR50856.1"/>
    </source>
</evidence>
<evidence type="ECO:0000256" key="8">
    <source>
        <dbReference type="ARBA" id="ARBA00023049"/>
    </source>
</evidence>
<feature type="domain" description="Peptidase M16C associated" evidence="10">
    <location>
        <begin position="551"/>
        <end position="801"/>
    </location>
</feature>
<dbReference type="FunFam" id="3.30.830.10:FF:000009">
    <property type="entry name" value="Presequence protease, mitochondrial"/>
    <property type="match status" value="1"/>
</dbReference>
<dbReference type="GO" id="GO:0046872">
    <property type="term" value="F:metal ion binding"/>
    <property type="evidence" value="ECO:0007669"/>
    <property type="project" value="UniProtKB-KW"/>
</dbReference>
<dbReference type="Pfam" id="PF08367">
    <property type="entry name" value="M16C_assoc"/>
    <property type="match status" value="1"/>
</dbReference>
<dbReference type="InterPro" id="IPR011249">
    <property type="entry name" value="Metalloenz_LuxS/M16"/>
</dbReference>
<evidence type="ECO:0000256" key="4">
    <source>
        <dbReference type="ARBA" id="ARBA00022670"/>
    </source>
</evidence>
<dbReference type="SMART" id="SM01264">
    <property type="entry name" value="M16C_associated"/>
    <property type="match status" value="1"/>
</dbReference>
<proteinExistence type="inferred from homology"/>
<dbReference type="FunFam" id="3.30.830.10:FF:000034">
    <property type="entry name" value="presequence protease 1, chloroplastic/mitochondrial"/>
    <property type="match status" value="1"/>
</dbReference>
<dbReference type="PANTHER" id="PTHR43016:SF13">
    <property type="entry name" value="PRESEQUENCE PROTEASE, MITOCHONDRIAL"/>
    <property type="match status" value="1"/>
</dbReference>
<dbReference type="Pfam" id="PF22516">
    <property type="entry name" value="PreP_C"/>
    <property type="match status" value="1"/>
</dbReference>